<dbReference type="FunFam" id="3.30.300.20:FF:000003">
    <property type="entry name" value="GTPase Era"/>
    <property type="match status" value="1"/>
</dbReference>
<comment type="subunit">
    <text evidence="8">Monomer.</text>
</comment>
<dbReference type="InterPro" id="IPR030388">
    <property type="entry name" value="G_ERA_dom"/>
</dbReference>
<dbReference type="InterPro" id="IPR004044">
    <property type="entry name" value="KH_dom_type_2"/>
</dbReference>
<keyword evidence="7 8" id="KW-0472">Membrane</keyword>
<keyword evidence="8" id="KW-0963">Cytoplasm</keyword>
<dbReference type="Pfam" id="PF07650">
    <property type="entry name" value="KH_2"/>
    <property type="match status" value="1"/>
</dbReference>
<reference evidence="13 14" key="1">
    <citation type="submission" date="2015-03" db="EMBL/GenBank/DDBJ databases">
        <authorList>
            <person name="Murphy D."/>
        </authorList>
    </citation>
    <scope>NUCLEOTIDE SEQUENCE [LARGE SCALE GENOMIC DNA]</scope>
    <source>
        <strain evidence="13 14">OL-4</strain>
    </source>
</reference>
<evidence type="ECO:0000313" key="14">
    <source>
        <dbReference type="Proteomes" id="UP000045545"/>
    </source>
</evidence>
<comment type="similarity">
    <text evidence="1 8 9 10">Belongs to the TRAFAC class TrmE-Era-EngA-EngB-Septin-like GTPase superfamily. Era GTPase family.</text>
</comment>
<dbReference type="GO" id="GO:0005525">
    <property type="term" value="F:GTP binding"/>
    <property type="evidence" value="ECO:0007669"/>
    <property type="project" value="UniProtKB-UniRule"/>
</dbReference>
<dbReference type="GO" id="GO:0003924">
    <property type="term" value="F:GTPase activity"/>
    <property type="evidence" value="ECO:0007669"/>
    <property type="project" value="UniProtKB-UniRule"/>
</dbReference>
<dbReference type="AlphaFoldDB" id="A0A0E4C9H3"/>
<feature type="region of interest" description="G3" evidence="9">
    <location>
        <begin position="57"/>
        <end position="60"/>
    </location>
</feature>
<dbReference type="Proteomes" id="UP000045545">
    <property type="component" value="Unassembled WGS sequence"/>
</dbReference>
<dbReference type="GO" id="GO:0005886">
    <property type="term" value="C:plasma membrane"/>
    <property type="evidence" value="ECO:0007669"/>
    <property type="project" value="UniProtKB-SubCell"/>
</dbReference>
<name>A0A0E4C9H3_9FIRM</name>
<evidence type="ECO:0000259" key="12">
    <source>
        <dbReference type="PROSITE" id="PS51713"/>
    </source>
</evidence>
<dbReference type="PROSITE" id="PS51713">
    <property type="entry name" value="G_ERA"/>
    <property type="match status" value="1"/>
</dbReference>
<dbReference type="PROSITE" id="PS50823">
    <property type="entry name" value="KH_TYPE_2"/>
    <property type="match status" value="1"/>
</dbReference>
<feature type="binding site" evidence="8">
    <location>
        <begin position="119"/>
        <end position="122"/>
    </location>
    <ligand>
        <name>GTP</name>
        <dbReference type="ChEBI" id="CHEBI:37565"/>
    </ligand>
</feature>
<evidence type="ECO:0000256" key="2">
    <source>
        <dbReference type="ARBA" id="ARBA00020484"/>
    </source>
</evidence>
<feature type="domain" description="KH type-2" evidence="11">
    <location>
        <begin position="200"/>
        <end position="277"/>
    </location>
</feature>
<dbReference type="NCBIfam" id="TIGR00436">
    <property type="entry name" value="era"/>
    <property type="match status" value="1"/>
</dbReference>
<dbReference type="CDD" id="cd04163">
    <property type="entry name" value="Era"/>
    <property type="match status" value="1"/>
</dbReference>
<keyword evidence="3 8" id="KW-0690">Ribosome biogenesis</keyword>
<dbReference type="CDD" id="cd22534">
    <property type="entry name" value="KH-II_Era"/>
    <property type="match status" value="1"/>
</dbReference>
<evidence type="ECO:0000256" key="7">
    <source>
        <dbReference type="ARBA" id="ARBA00023136"/>
    </source>
</evidence>
<evidence type="ECO:0000313" key="13">
    <source>
        <dbReference type="EMBL" id="CFY00712.1"/>
    </source>
</evidence>
<dbReference type="GO" id="GO:0000028">
    <property type="term" value="P:ribosomal small subunit assembly"/>
    <property type="evidence" value="ECO:0007669"/>
    <property type="project" value="TreeGrafter"/>
</dbReference>
<dbReference type="InterPro" id="IPR009019">
    <property type="entry name" value="KH_sf_prok-type"/>
</dbReference>
<dbReference type="Gene3D" id="3.30.300.20">
    <property type="match status" value="1"/>
</dbReference>
<evidence type="ECO:0000259" key="11">
    <source>
        <dbReference type="PROSITE" id="PS50823"/>
    </source>
</evidence>
<evidence type="ECO:0000256" key="1">
    <source>
        <dbReference type="ARBA" id="ARBA00007921"/>
    </source>
</evidence>
<keyword evidence="14" id="KW-1185">Reference proteome</keyword>
<evidence type="ECO:0000256" key="10">
    <source>
        <dbReference type="RuleBase" id="RU003761"/>
    </source>
</evidence>
<dbReference type="InterPro" id="IPR015946">
    <property type="entry name" value="KH_dom-like_a/b"/>
</dbReference>
<dbReference type="OrthoDB" id="9805918at2"/>
<keyword evidence="8" id="KW-1003">Cell membrane</keyword>
<feature type="domain" description="Era-type G" evidence="12">
    <location>
        <begin position="2"/>
        <end position="169"/>
    </location>
</feature>
<dbReference type="SUPFAM" id="SSF52540">
    <property type="entry name" value="P-loop containing nucleoside triphosphate hydrolases"/>
    <property type="match status" value="1"/>
</dbReference>
<dbReference type="GO" id="GO:0005829">
    <property type="term" value="C:cytosol"/>
    <property type="evidence" value="ECO:0007669"/>
    <property type="project" value="TreeGrafter"/>
</dbReference>
<feature type="region of interest" description="G2" evidence="9">
    <location>
        <begin position="36"/>
        <end position="40"/>
    </location>
</feature>
<keyword evidence="5 8" id="KW-0694">RNA-binding</keyword>
<feature type="binding site" evidence="8">
    <location>
        <begin position="10"/>
        <end position="17"/>
    </location>
    <ligand>
        <name>GTP</name>
        <dbReference type="ChEBI" id="CHEBI:37565"/>
    </ligand>
</feature>
<evidence type="ECO:0000256" key="6">
    <source>
        <dbReference type="ARBA" id="ARBA00023134"/>
    </source>
</evidence>
<dbReference type="Gene3D" id="3.40.50.300">
    <property type="entry name" value="P-loop containing nucleotide triphosphate hydrolases"/>
    <property type="match status" value="1"/>
</dbReference>
<dbReference type="GO" id="GO:0043024">
    <property type="term" value="F:ribosomal small subunit binding"/>
    <property type="evidence" value="ECO:0007669"/>
    <property type="project" value="TreeGrafter"/>
</dbReference>
<dbReference type="SUPFAM" id="SSF54814">
    <property type="entry name" value="Prokaryotic type KH domain (KH-domain type II)"/>
    <property type="match status" value="1"/>
</dbReference>
<evidence type="ECO:0000256" key="3">
    <source>
        <dbReference type="ARBA" id="ARBA00022517"/>
    </source>
</evidence>
<organism evidence="13 14">
    <name type="scientific">Syntrophomonas zehnderi OL-4</name>
    <dbReference type="NCBI Taxonomy" id="690567"/>
    <lineage>
        <taxon>Bacteria</taxon>
        <taxon>Bacillati</taxon>
        <taxon>Bacillota</taxon>
        <taxon>Clostridia</taxon>
        <taxon>Eubacteriales</taxon>
        <taxon>Syntrophomonadaceae</taxon>
        <taxon>Syntrophomonas</taxon>
    </lineage>
</organism>
<comment type="subcellular location">
    <subcellularLocation>
        <location evidence="8">Cytoplasm</location>
    </subcellularLocation>
    <subcellularLocation>
        <location evidence="8">Cell membrane</location>
        <topology evidence="8">Peripheral membrane protein</topology>
    </subcellularLocation>
</comment>
<dbReference type="InterPro" id="IPR006073">
    <property type="entry name" value="GTP-bd"/>
</dbReference>
<feature type="region of interest" description="G4" evidence="9">
    <location>
        <begin position="119"/>
        <end position="122"/>
    </location>
</feature>
<evidence type="ECO:0000256" key="4">
    <source>
        <dbReference type="ARBA" id="ARBA00022741"/>
    </source>
</evidence>
<dbReference type="STRING" id="690567.2099"/>
<accession>A0A0E4C9H3</accession>
<gene>
    <name evidence="8" type="primary">era</name>
    <name evidence="13" type="ORF">2099</name>
</gene>
<dbReference type="NCBIfam" id="TIGR00231">
    <property type="entry name" value="small_GTP"/>
    <property type="match status" value="1"/>
</dbReference>
<feature type="region of interest" description="G5" evidence="9">
    <location>
        <begin position="148"/>
        <end position="150"/>
    </location>
</feature>
<evidence type="ECO:0000256" key="9">
    <source>
        <dbReference type="PROSITE-ProRule" id="PRU01050"/>
    </source>
</evidence>
<protein>
    <recommendedName>
        <fullName evidence="2 8">GTPase Era</fullName>
    </recommendedName>
</protein>
<dbReference type="HAMAP" id="MF_00367">
    <property type="entry name" value="GTPase_Era"/>
    <property type="match status" value="1"/>
</dbReference>
<dbReference type="PANTHER" id="PTHR42698">
    <property type="entry name" value="GTPASE ERA"/>
    <property type="match status" value="1"/>
</dbReference>
<dbReference type="FunFam" id="3.40.50.300:FF:000094">
    <property type="entry name" value="GTPase Era"/>
    <property type="match status" value="1"/>
</dbReference>
<evidence type="ECO:0000256" key="5">
    <source>
        <dbReference type="ARBA" id="ARBA00022884"/>
    </source>
</evidence>
<keyword evidence="6 8" id="KW-0342">GTP-binding</keyword>
<keyword evidence="4 8" id="KW-0547">Nucleotide-binding</keyword>
<feature type="binding site" evidence="8">
    <location>
        <begin position="57"/>
        <end position="61"/>
    </location>
    <ligand>
        <name>GTP</name>
        <dbReference type="ChEBI" id="CHEBI:37565"/>
    </ligand>
</feature>
<proteinExistence type="inferred from homology"/>
<feature type="region of interest" description="G1" evidence="9">
    <location>
        <begin position="10"/>
        <end position="17"/>
    </location>
</feature>
<dbReference type="PANTHER" id="PTHR42698:SF1">
    <property type="entry name" value="GTPASE ERA, MITOCHONDRIAL"/>
    <property type="match status" value="1"/>
</dbReference>
<keyword evidence="8" id="KW-0699">rRNA-binding</keyword>
<dbReference type="InterPro" id="IPR027417">
    <property type="entry name" value="P-loop_NTPase"/>
</dbReference>
<dbReference type="InterPro" id="IPR005225">
    <property type="entry name" value="Small_GTP-bd"/>
</dbReference>
<dbReference type="NCBIfam" id="NF000908">
    <property type="entry name" value="PRK00089.1"/>
    <property type="match status" value="1"/>
</dbReference>
<comment type="function">
    <text evidence="8">An essential GTPase that binds both GDP and GTP, with rapid nucleotide exchange. Plays a role in 16S rRNA processing and 30S ribosomal subunit biogenesis and possibly also in cell cycle regulation and energy metabolism.</text>
</comment>
<dbReference type="InterPro" id="IPR005662">
    <property type="entry name" value="GTPase_Era-like"/>
</dbReference>
<dbReference type="EMBL" id="CGIH01000044">
    <property type="protein sequence ID" value="CFY00712.1"/>
    <property type="molecule type" value="Genomic_DNA"/>
</dbReference>
<dbReference type="GO" id="GO:0070181">
    <property type="term" value="F:small ribosomal subunit rRNA binding"/>
    <property type="evidence" value="ECO:0007669"/>
    <property type="project" value="UniProtKB-UniRule"/>
</dbReference>
<dbReference type="Pfam" id="PF01926">
    <property type="entry name" value="MMR_HSR1"/>
    <property type="match status" value="1"/>
</dbReference>
<dbReference type="RefSeq" id="WP_084691590.1">
    <property type="nucleotide sequence ID" value="NZ_CGIH01000044.1"/>
</dbReference>
<sequence length="293" mass="33466">MRSGFVSIVGRPNVGKSTLLNTIVGEKIAIVSDKPQTTRTRIQGVYTCPQGQVIYVDTPGIHKPRHLLGEYMMQVSTRSLDEVDLIYYMTDVTRPFGAGEQYIINELKSARVPIFLLINKIDLADEERIKEFSQAFLSEFKFSECIPISACQKMNVSLLLEKTFAYLPEGPLYYPADDLTDQPVSFIVAELIREKALFLTRDEVPHSLAVNVEEFKTQAQDKVYIRAVIHTERDSQKGIVIGKDGQMLKKIGEQARLEIEKMLQSSVYLDLWVKVKKNWRDNENNLNQLGYRL</sequence>
<evidence type="ECO:0000256" key="8">
    <source>
        <dbReference type="HAMAP-Rule" id="MF_00367"/>
    </source>
</evidence>